<dbReference type="Pfam" id="PF03478">
    <property type="entry name" value="Beta-prop_KIB1-4"/>
    <property type="match status" value="1"/>
</dbReference>
<dbReference type="SMART" id="SM00256">
    <property type="entry name" value="FBOX"/>
    <property type="match status" value="2"/>
</dbReference>
<dbReference type="InterPro" id="IPR005174">
    <property type="entry name" value="KIB1-4_b-propeller"/>
</dbReference>
<evidence type="ECO:0000313" key="2">
    <source>
        <dbReference type="EMBL" id="KAG6486508.1"/>
    </source>
</evidence>
<dbReference type="InterPro" id="IPR001810">
    <property type="entry name" value="F-box_dom"/>
</dbReference>
<feature type="domain" description="F-box" evidence="1">
    <location>
        <begin position="10"/>
        <end position="50"/>
    </location>
</feature>
<accession>A0A8J5FL48</accession>
<organism evidence="2 3">
    <name type="scientific">Zingiber officinale</name>
    <name type="common">Ginger</name>
    <name type="synonym">Amomum zingiber</name>
    <dbReference type="NCBI Taxonomy" id="94328"/>
    <lineage>
        <taxon>Eukaryota</taxon>
        <taxon>Viridiplantae</taxon>
        <taxon>Streptophyta</taxon>
        <taxon>Embryophyta</taxon>
        <taxon>Tracheophyta</taxon>
        <taxon>Spermatophyta</taxon>
        <taxon>Magnoliopsida</taxon>
        <taxon>Liliopsida</taxon>
        <taxon>Zingiberales</taxon>
        <taxon>Zingiberaceae</taxon>
        <taxon>Zingiber</taxon>
    </lineage>
</organism>
<dbReference type="EMBL" id="JACMSC010000015">
    <property type="protein sequence ID" value="KAG6486508.1"/>
    <property type="molecule type" value="Genomic_DNA"/>
</dbReference>
<gene>
    <name evidence="2" type="ORF">ZIOFF_055084</name>
</gene>
<dbReference type="PANTHER" id="PTHR44586:SF25">
    <property type="entry name" value="(WILD MALAYSIAN BANANA) HYPOTHETICAL PROTEIN"/>
    <property type="match status" value="1"/>
</dbReference>
<dbReference type="Pfam" id="PF00646">
    <property type="entry name" value="F-box"/>
    <property type="match status" value="2"/>
</dbReference>
<name>A0A8J5FL48_ZINOF</name>
<proteinExistence type="predicted"/>
<evidence type="ECO:0000259" key="1">
    <source>
        <dbReference type="SMART" id="SM00256"/>
    </source>
</evidence>
<dbReference type="OrthoDB" id="588737at2759"/>
<reference evidence="2 3" key="1">
    <citation type="submission" date="2020-08" db="EMBL/GenBank/DDBJ databases">
        <title>Plant Genome Project.</title>
        <authorList>
            <person name="Zhang R.-G."/>
        </authorList>
    </citation>
    <scope>NUCLEOTIDE SEQUENCE [LARGE SCALE GENOMIC DNA]</scope>
    <source>
        <tissue evidence="2">Rhizome</tissue>
    </source>
</reference>
<dbReference type="Proteomes" id="UP000734854">
    <property type="component" value="Unassembled WGS sequence"/>
</dbReference>
<keyword evidence="3" id="KW-1185">Reference proteome</keyword>
<dbReference type="AlphaFoldDB" id="A0A8J5FL48"/>
<sequence>MTTVGGWSDLPLDLFSLIFSKLSLPQFLRSAAVCASWSSAVGDLSARGRCVKFRGQSPWLVLNNDDNPSVVVTFYALDEAREYTIPVPDPPITDRLFLGSAHGWIITMDARLRVQLLNPIIGAQIDLPGVVFPYEHTQSIRDSAGRLIGFKILMNEEEQVRCGYSYINCLEQFRLKAILSADPSLGDGYTVAVIQHSPGRIFFISSGDDKKWLELRNHPNFIENTAFHKGKLYMSTLHSVVYVCDLDEAARRIQHDEMPRFRVVDRSELHYHYFFETPRGDLLSIWRERFENYWETISVKVYRVIDEEEEEKPPKRLRVEKTMDMEEFIIFSDSGYSAVVDKEASMLREEAKDLGDLVIFLGGRDPLGFSPYDFPVDSPRLAMIGGCWSDLPLDLFSLIFSKLFLPQFLRSAVICASWSAAISDLSSRGKCFKFRGQSPWLVLNDDNGNPSVMD</sequence>
<protein>
    <recommendedName>
        <fullName evidence="1">F-box domain-containing protein</fullName>
    </recommendedName>
</protein>
<comment type="caution">
    <text evidence="2">The sequence shown here is derived from an EMBL/GenBank/DDBJ whole genome shotgun (WGS) entry which is preliminary data.</text>
</comment>
<evidence type="ECO:0000313" key="3">
    <source>
        <dbReference type="Proteomes" id="UP000734854"/>
    </source>
</evidence>
<feature type="domain" description="F-box" evidence="1">
    <location>
        <begin position="391"/>
        <end position="431"/>
    </location>
</feature>
<dbReference type="PANTHER" id="PTHR44586">
    <property type="entry name" value="F-BOX DOMAIN CONTAINING PROTEIN, EXPRESSED"/>
    <property type="match status" value="1"/>
</dbReference>